<dbReference type="AlphaFoldDB" id="A0A2J6TRU5"/>
<sequence length="52" mass="5082">MIILAFAATFVAAGCPGGDGKSCCPDGQFSCSDGIGACECVPCGQECAVNCC</sequence>
<name>A0A2J6TRU5_9HELO</name>
<proteinExistence type="predicted"/>
<evidence type="ECO:0000313" key="3">
    <source>
        <dbReference type="Proteomes" id="UP000235371"/>
    </source>
</evidence>
<keyword evidence="1" id="KW-0732">Signal</keyword>
<dbReference type="GeneID" id="36587422"/>
<feature type="chain" id="PRO_5014451116" evidence="1">
    <location>
        <begin position="21"/>
        <end position="52"/>
    </location>
</feature>
<evidence type="ECO:0000256" key="1">
    <source>
        <dbReference type="SAM" id="SignalP"/>
    </source>
</evidence>
<gene>
    <name evidence="2" type="ORF">K444DRAFT_608261</name>
</gene>
<dbReference type="EMBL" id="KZ613746">
    <property type="protein sequence ID" value="PMD65688.1"/>
    <property type="molecule type" value="Genomic_DNA"/>
</dbReference>
<protein>
    <submittedName>
        <fullName evidence="2">Uncharacterized protein</fullName>
    </submittedName>
</protein>
<dbReference type="InParanoid" id="A0A2J6TRU5"/>
<accession>A0A2J6TRU5</accession>
<organism evidence="2 3">
    <name type="scientific">Hyaloscypha bicolor E</name>
    <dbReference type="NCBI Taxonomy" id="1095630"/>
    <lineage>
        <taxon>Eukaryota</taxon>
        <taxon>Fungi</taxon>
        <taxon>Dikarya</taxon>
        <taxon>Ascomycota</taxon>
        <taxon>Pezizomycotina</taxon>
        <taxon>Leotiomycetes</taxon>
        <taxon>Helotiales</taxon>
        <taxon>Hyaloscyphaceae</taxon>
        <taxon>Hyaloscypha</taxon>
        <taxon>Hyaloscypha bicolor</taxon>
    </lineage>
</organism>
<feature type="signal peptide" evidence="1">
    <location>
        <begin position="1"/>
        <end position="20"/>
    </location>
</feature>
<reference evidence="2 3" key="1">
    <citation type="submission" date="2016-04" db="EMBL/GenBank/DDBJ databases">
        <title>A degradative enzymes factory behind the ericoid mycorrhizal symbiosis.</title>
        <authorList>
            <consortium name="DOE Joint Genome Institute"/>
            <person name="Martino E."/>
            <person name="Morin E."/>
            <person name="Grelet G."/>
            <person name="Kuo A."/>
            <person name="Kohler A."/>
            <person name="Daghino S."/>
            <person name="Barry K."/>
            <person name="Choi C."/>
            <person name="Cichocki N."/>
            <person name="Clum A."/>
            <person name="Copeland A."/>
            <person name="Hainaut M."/>
            <person name="Haridas S."/>
            <person name="Labutti K."/>
            <person name="Lindquist E."/>
            <person name="Lipzen A."/>
            <person name="Khouja H.-R."/>
            <person name="Murat C."/>
            <person name="Ohm R."/>
            <person name="Olson A."/>
            <person name="Spatafora J."/>
            <person name="Veneault-Fourrey C."/>
            <person name="Henrissat B."/>
            <person name="Grigoriev I."/>
            <person name="Martin F."/>
            <person name="Perotto S."/>
        </authorList>
    </citation>
    <scope>NUCLEOTIDE SEQUENCE [LARGE SCALE GENOMIC DNA]</scope>
    <source>
        <strain evidence="2 3">E</strain>
    </source>
</reference>
<keyword evidence="3" id="KW-1185">Reference proteome</keyword>
<dbReference type="RefSeq" id="XP_024742592.1">
    <property type="nucleotide sequence ID" value="XM_024879345.1"/>
</dbReference>
<evidence type="ECO:0000313" key="2">
    <source>
        <dbReference type="EMBL" id="PMD65688.1"/>
    </source>
</evidence>
<dbReference type="Proteomes" id="UP000235371">
    <property type="component" value="Unassembled WGS sequence"/>
</dbReference>